<dbReference type="GO" id="GO:0003700">
    <property type="term" value="F:DNA-binding transcription factor activity"/>
    <property type="evidence" value="ECO:0007669"/>
    <property type="project" value="InterPro"/>
</dbReference>
<dbReference type="Gene3D" id="1.20.120.530">
    <property type="entry name" value="GntR ligand-binding domain-like"/>
    <property type="match status" value="1"/>
</dbReference>
<keyword evidence="1" id="KW-0805">Transcription regulation</keyword>
<gene>
    <name evidence="6" type="ORF">OB2597_19001</name>
</gene>
<feature type="compositionally biased region" description="Basic and acidic residues" evidence="4">
    <location>
        <begin position="227"/>
        <end position="240"/>
    </location>
</feature>
<keyword evidence="2" id="KW-0238">DNA-binding</keyword>
<dbReference type="PROSITE" id="PS50949">
    <property type="entry name" value="HTH_GNTR"/>
    <property type="match status" value="1"/>
</dbReference>
<dbReference type="PANTHER" id="PTHR43537:SF24">
    <property type="entry name" value="GLUCONATE OPERON TRANSCRIPTIONAL REPRESSOR"/>
    <property type="match status" value="1"/>
</dbReference>
<evidence type="ECO:0000256" key="2">
    <source>
        <dbReference type="ARBA" id="ARBA00023125"/>
    </source>
</evidence>
<dbReference type="OrthoDB" id="7620579at2"/>
<reference evidence="6 7" key="1">
    <citation type="journal article" date="2010" name="J. Bacteriol.">
        <title>Genome sequences of Oceanicola granulosus HTCC2516(T) and Oceanicola batsensis HTCC2597(TDelta).</title>
        <authorList>
            <person name="Thrash J.C."/>
            <person name="Cho J.C."/>
            <person name="Vergin K.L."/>
            <person name="Giovannoni S.J."/>
        </authorList>
    </citation>
    <scope>NUCLEOTIDE SEQUENCE [LARGE SCALE GENOMIC DNA]</scope>
    <source>
        <strain evidence="7">ATCC BAA-863 / DSM 15984 / KCTC 12145 / HTCC2597</strain>
    </source>
</reference>
<dbReference type="InterPro" id="IPR036390">
    <property type="entry name" value="WH_DNA-bd_sf"/>
</dbReference>
<dbReference type="PANTHER" id="PTHR43537">
    <property type="entry name" value="TRANSCRIPTIONAL REGULATOR, GNTR FAMILY"/>
    <property type="match status" value="1"/>
</dbReference>
<dbReference type="HOGENOM" id="CLU_017584_5_1_5"/>
<evidence type="ECO:0000259" key="5">
    <source>
        <dbReference type="PROSITE" id="PS50949"/>
    </source>
</evidence>
<feature type="domain" description="HTH gntR-type" evidence="5">
    <location>
        <begin position="10"/>
        <end position="77"/>
    </location>
</feature>
<evidence type="ECO:0000313" key="6">
    <source>
        <dbReference type="EMBL" id="EAQ02201.1"/>
    </source>
</evidence>
<dbReference type="InterPro" id="IPR036388">
    <property type="entry name" value="WH-like_DNA-bd_sf"/>
</dbReference>
<sequence>MTAAFDSGKPTAAERVYRSVRDSISSGRFFIGERLIEGALAEEAAVSRTPVREALRRLASEGFVTLSPHAGAIVKGWSEREVRDVFETRALIESAAAGLAARHANPADVDRLAEMAARMEPLAKACPRDVMAYSEANRTFHAEILRMSGNRRMEEIALNLMDLGFLVRSYGQFETEDVDRSLSDHRQLVTAIRNGDERCAEALMRAHILAAARIFRGTEGQLTPRGVPERRPGPIPENER</sequence>
<comment type="caution">
    <text evidence="6">The sequence shown here is derived from an EMBL/GenBank/DDBJ whole genome shotgun (WGS) entry which is preliminary data.</text>
</comment>
<dbReference type="RefSeq" id="WP_009803743.1">
    <property type="nucleotide sequence ID" value="NZ_AAMO01000008.1"/>
</dbReference>
<evidence type="ECO:0000256" key="3">
    <source>
        <dbReference type="ARBA" id="ARBA00023163"/>
    </source>
</evidence>
<dbReference type="SMART" id="SM00895">
    <property type="entry name" value="FCD"/>
    <property type="match status" value="1"/>
</dbReference>
<dbReference type="Pfam" id="PF07729">
    <property type="entry name" value="FCD"/>
    <property type="match status" value="1"/>
</dbReference>
<keyword evidence="7" id="KW-1185">Reference proteome</keyword>
<dbReference type="SMART" id="SM00345">
    <property type="entry name" value="HTH_GNTR"/>
    <property type="match status" value="1"/>
</dbReference>
<dbReference type="InterPro" id="IPR011711">
    <property type="entry name" value="GntR_C"/>
</dbReference>
<dbReference type="AlphaFoldDB" id="A3U0B0"/>
<evidence type="ECO:0000256" key="1">
    <source>
        <dbReference type="ARBA" id="ARBA00023015"/>
    </source>
</evidence>
<dbReference type="Gene3D" id="1.10.10.10">
    <property type="entry name" value="Winged helix-like DNA-binding domain superfamily/Winged helix DNA-binding domain"/>
    <property type="match status" value="1"/>
</dbReference>
<dbReference type="GO" id="GO:0003677">
    <property type="term" value="F:DNA binding"/>
    <property type="evidence" value="ECO:0007669"/>
    <property type="project" value="UniProtKB-KW"/>
</dbReference>
<proteinExistence type="predicted"/>
<dbReference type="Proteomes" id="UP000004318">
    <property type="component" value="Unassembled WGS sequence"/>
</dbReference>
<name>A3U0B0_PSEBH</name>
<dbReference type="InterPro" id="IPR008920">
    <property type="entry name" value="TF_FadR/GntR_C"/>
</dbReference>
<evidence type="ECO:0000313" key="7">
    <source>
        <dbReference type="Proteomes" id="UP000004318"/>
    </source>
</evidence>
<evidence type="ECO:0000256" key="4">
    <source>
        <dbReference type="SAM" id="MobiDB-lite"/>
    </source>
</evidence>
<protein>
    <submittedName>
        <fullName evidence="6">Putative gntR-family transcriptional regulator</fullName>
    </submittedName>
</protein>
<keyword evidence="3" id="KW-0804">Transcription</keyword>
<dbReference type="CDD" id="cd07377">
    <property type="entry name" value="WHTH_GntR"/>
    <property type="match status" value="1"/>
</dbReference>
<accession>A3U0B0</accession>
<dbReference type="SUPFAM" id="SSF48008">
    <property type="entry name" value="GntR ligand-binding domain-like"/>
    <property type="match status" value="1"/>
</dbReference>
<dbReference type="SUPFAM" id="SSF46785">
    <property type="entry name" value="Winged helix' DNA-binding domain"/>
    <property type="match status" value="1"/>
</dbReference>
<organism evidence="6 7">
    <name type="scientific">Pseudooceanicola batsensis (strain ATCC BAA-863 / DSM 15984 / KCTC 12145 / HTCC2597)</name>
    <name type="common">Oceanicola batsensis</name>
    <dbReference type="NCBI Taxonomy" id="252305"/>
    <lineage>
        <taxon>Bacteria</taxon>
        <taxon>Pseudomonadati</taxon>
        <taxon>Pseudomonadota</taxon>
        <taxon>Alphaproteobacteria</taxon>
        <taxon>Rhodobacterales</taxon>
        <taxon>Paracoccaceae</taxon>
        <taxon>Pseudooceanicola</taxon>
    </lineage>
</organism>
<dbReference type="InterPro" id="IPR000524">
    <property type="entry name" value="Tscrpt_reg_HTH_GntR"/>
</dbReference>
<dbReference type="EMBL" id="AAMO01000008">
    <property type="protein sequence ID" value="EAQ02201.1"/>
    <property type="molecule type" value="Genomic_DNA"/>
</dbReference>
<dbReference type="Pfam" id="PF00392">
    <property type="entry name" value="GntR"/>
    <property type="match status" value="1"/>
</dbReference>
<feature type="region of interest" description="Disordered" evidence="4">
    <location>
        <begin position="220"/>
        <end position="240"/>
    </location>
</feature>
<dbReference type="STRING" id="252305.OB2597_19001"/>
<dbReference type="PRINTS" id="PR00035">
    <property type="entry name" value="HTHGNTR"/>
</dbReference>